<dbReference type="Proteomes" id="UP000829720">
    <property type="component" value="Unassembled WGS sequence"/>
</dbReference>
<reference evidence="3" key="1">
    <citation type="submission" date="2021-01" db="EMBL/GenBank/DDBJ databases">
        <authorList>
            <person name="Zahm M."/>
            <person name="Roques C."/>
            <person name="Cabau C."/>
            <person name="Klopp C."/>
            <person name="Donnadieu C."/>
            <person name="Jouanno E."/>
            <person name="Lampietro C."/>
            <person name="Louis A."/>
            <person name="Herpin A."/>
            <person name="Echchiki A."/>
            <person name="Berthelot C."/>
            <person name="Parey E."/>
            <person name="Roest-Crollius H."/>
            <person name="Braasch I."/>
            <person name="Postlethwait J."/>
            <person name="Bobe J."/>
            <person name="Montfort J."/>
            <person name="Bouchez O."/>
            <person name="Begum T."/>
            <person name="Mejri S."/>
            <person name="Adams A."/>
            <person name="Chen W.-J."/>
            <person name="Guiguen Y."/>
        </authorList>
    </citation>
    <scope>NUCLEOTIDE SEQUENCE</scope>
    <source>
        <tissue evidence="3">Blood</tissue>
    </source>
</reference>
<feature type="signal peptide" evidence="1">
    <location>
        <begin position="1"/>
        <end position="15"/>
    </location>
</feature>
<dbReference type="InterPro" id="IPR046427">
    <property type="entry name" value="Legumain_prodom_sf"/>
</dbReference>
<dbReference type="OrthoDB" id="9936403at2759"/>
<protein>
    <recommendedName>
        <fullName evidence="2">Legumain prodomain domain-containing protein</fullName>
    </recommendedName>
</protein>
<keyword evidence="4" id="KW-1185">Reference proteome</keyword>
<feature type="chain" id="PRO_5035859284" description="Legumain prodomain domain-containing protein" evidence="1">
    <location>
        <begin position="16"/>
        <end position="171"/>
    </location>
</feature>
<dbReference type="Gene3D" id="1.10.132.130">
    <property type="match status" value="1"/>
</dbReference>
<evidence type="ECO:0000259" key="2">
    <source>
        <dbReference type="Pfam" id="PF20985"/>
    </source>
</evidence>
<dbReference type="CDD" id="cd21115">
    <property type="entry name" value="legumain_C"/>
    <property type="match status" value="1"/>
</dbReference>
<dbReference type="Pfam" id="PF20985">
    <property type="entry name" value="Legum_prodom"/>
    <property type="match status" value="1"/>
</dbReference>
<comment type="caution">
    <text evidence="3">The sequence shown here is derived from an EMBL/GenBank/DDBJ whole genome shotgun (WGS) entry which is preliminary data.</text>
</comment>
<keyword evidence="1" id="KW-0732">Signal</keyword>
<evidence type="ECO:0000313" key="3">
    <source>
        <dbReference type="EMBL" id="KAI1902697.1"/>
    </source>
</evidence>
<proteinExistence type="predicted"/>
<dbReference type="EMBL" id="JAERUA010000002">
    <property type="protein sequence ID" value="KAI1902697.1"/>
    <property type="molecule type" value="Genomic_DNA"/>
</dbReference>
<name>A0A8T3E4Y1_9TELE</name>
<evidence type="ECO:0000313" key="4">
    <source>
        <dbReference type="Proteomes" id="UP000829720"/>
    </source>
</evidence>
<evidence type="ECO:0000256" key="1">
    <source>
        <dbReference type="SAM" id="SignalP"/>
    </source>
</evidence>
<sequence>MLLLVVLVSISHKYCFPCYVRVPANSPFSEVAYTMDRVANPDVPVAILQKKIQSAESPAEKEKLEGELHELMQTREAIRDSVVQIIQKSTDSEEQAQRVQNAKSTEITNPKAYKDIVEYYKKKCFNFHEPKYEYALRQMSLLASLSQEQPSVERIKTAIDEVSENLKKDVS</sequence>
<accession>A0A8T3E4Y1</accession>
<feature type="domain" description="Legumain prodomain" evidence="2">
    <location>
        <begin position="67"/>
        <end position="161"/>
    </location>
</feature>
<dbReference type="AlphaFoldDB" id="A0A8T3E4Y1"/>
<dbReference type="InterPro" id="IPR048501">
    <property type="entry name" value="Legum_prodom"/>
</dbReference>
<gene>
    <name evidence="3" type="ORF">AGOR_G00018680</name>
</gene>
<organism evidence="3 4">
    <name type="scientific">Albula goreensis</name>
    <dbReference type="NCBI Taxonomy" id="1534307"/>
    <lineage>
        <taxon>Eukaryota</taxon>
        <taxon>Metazoa</taxon>
        <taxon>Chordata</taxon>
        <taxon>Craniata</taxon>
        <taxon>Vertebrata</taxon>
        <taxon>Euteleostomi</taxon>
        <taxon>Actinopterygii</taxon>
        <taxon>Neopterygii</taxon>
        <taxon>Teleostei</taxon>
        <taxon>Albuliformes</taxon>
        <taxon>Albulidae</taxon>
        <taxon>Albula</taxon>
    </lineage>
</organism>